<feature type="transmembrane region" description="Helical" evidence="1">
    <location>
        <begin position="72"/>
        <end position="99"/>
    </location>
</feature>
<organism evidence="2 3">
    <name type="scientific">Paracidobacterium acidisoli</name>
    <dbReference type="NCBI Taxonomy" id="2303751"/>
    <lineage>
        <taxon>Bacteria</taxon>
        <taxon>Pseudomonadati</taxon>
        <taxon>Acidobacteriota</taxon>
        <taxon>Terriglobia</taxon>
        <taxon>Terriglobales</taxon>
        <taxon>Acidobacteriaceae</taxon>
        <taxon>Paracidobacterium</taxon>
    </lineage>
</organism>
<keyword evidence="3" id="KW-1185">Reference proteome</keyword>
<accession>A0A372IL62</accession>
<proteinExistence type="predicted"/>
<keyword evidence="1" id="KW-1133">Transmembrane helix</keyword>
<protein>
    <submittedName>
        <fullName evidence="2">Uncharacterized protein</fullName>
    </submittedName>
</protein>
<evidence type="ECO:0000256" key="1">
    <source>
        <dbReference type="SAM" id="Phobius"/>
    </source>
</evidence>
<evidence type="ECO:0000313" key="2">
    <source>
        <dbReference type="EMBL" id="RFU15313.1"/>
    </source>
</evidence>
<dbReference type="AlphaFoldDB" id="A0A372IL62"/>
<sequence>MYPKLKSMPPEYFRLGSGDALPESLKIQVEALDPLLIRTMLGIASLMPGFAGEAGAVAAITYDIKQRRWDGVALSTASLIPIVGYIPGIIKAGLLLFALNHRLNDLEAMLPEIHSSPEASSIVENALSKYYRKVPDLWVTRPLRKRLGRIMGLDKEDCPAPFTPSESSL</sequence>
<name>A0A372IL62_9BACT</name>
<gene>
    <name evidence="2" type="ORF">D0Y96_16675</name>
</gene>
<dbReference type="Proteomes" id="UP000264702">
    <property type="component" value="Unassembled WGS sequence"/>
</dbReference>
<feature type="transmembrane region" description="Helical" evidence="1">
    <location>
        <begin position="35"/>
        <end position="60"/>
    </location>
</feature>
<comment type="caution">
    <text evidence="2">The sequence shown here is derived from an EMBL/GenBank/DDBJ whole genome shotgun (WGS) entry which is preliminary data.</text>
</comment>
<dbReference type="EMBL" id="QVQT01000006">
    <property type="protein sequence ID" value="RFU15313.1"/>
    <property type="molecule type" value="Genomic_DNA"/>
</dbReference>
<reference evidence="2 3" key="1">
    <citation type="submission" date="2018-08" db="EMBL/GenBank/DDBJ databases">
        <title>Acidipila sp. 4G-K13, an acidobacterium isolated from forest soil.</title>
        <authorList>
            <person name="Gao Z.-H."/>
            <person name="Qiu L.-H."/>
        </authorList>
    </citation>
    <scope>NUCLEOTIDE SEQUENCE [LARGE SCALE GENOMIC DNA]</scope>
    <source>
        <strain evidence="2 3">4G-K13</strain>
    </source>
</reference>
<evidence type="ECO:0000313" key="3">
    <source>
        <dbReference type="Proteomes" id="UP000264702"/>
    </source>
</evidence>
<keyword evidence="1" id="KW-0472">Membrane</keyword>
<keyword evidence="1" id="KW-0812">Transmembrane</keyword>